<dbReference type="SMART" id="SM00298">
    <property type="entry name" value="CHROMO"/>
    <property type="match status" value="1"/>
</dbReference>
<sequence length="631" mass="70523">MPQHIYITMREDLHNVNQQDRTNTNTSMDPRPPTPAEVLEEMVNALRASLFPPTTPQSASVSPMAMPASYTGDAMQPQIFLTERTKVAFLISLLNGRALLWAKAIWNANSAIINSYDAFTNHFKKVFGHTAGVHDYTLRFRTLAATSGWNEVALISSYRQGLNPHVQAQMNIYDDSVGLESFMQRANRISQRLSACHATEATHQPVTPGTGSPVPEPMQVDTSRLTPSESARRLAAGLCLYCTAADRPAGSILQLDPVISTLSMLSVQLLTPDLSVSVPALVDSGSSGNFISQDLLNRLHLPRKRHAQEAPTLRLKFGTLHEEEITFLVLEGRTVDNILGRPWLVLHSPEIRWDSCEVTRWSEHCHRNCLTSLPTPLPGSHSAQVASTLIESPEPWEKVTVPSDYLAFQDIFSKQASNQLPPHRPWDCAIDLLPGAKLPKGRVYPLSILEHKAFADARRTSTPTYHPGEQVWLSTRDLRLRLPCKKLSPRYIGPFPIQRQINEVTYELRLPPRYRIHTTFHVSLLKPHSPSAPGPTEPDEPPPPEILDQPSIYLVRDILDLWRRGGRLEYLIDWDGYGPEECSWVARDDLLDPLLLEDFHHTHPGRPAPRSRGRPHRRMRASGATPGGGGG</sequence>
<dbReference type="InterPro" id="IPR032567">
    <property type="entry name" value="RTL1-rel"/>
</dbReference>
<evidence type="ECO:0000259" key="3">
    <source>
        <dbReference type="PROSITE" id="PS50013"/>
    </source>
</evidence>
<dbReference type="InParanoid" id="A0A672LK54"/>
<keyword evidence="5" id="KW-1185">Reference proteome</keyword>
<dbReference type="InterPro" id="IPR056924">
    <property type="entry name" value="SH3_Tf2-1"/>
</dbReference>
<feature type="region of interest" description="Disordered" evidence="2">
    <location>
        <begin position="525"/>
        <end position="548"/>
    </location>
</feature>
<feature type="compositionally biased region" description="Polar residues" evidence="2">
    <location>
        <begin position="15"/>
        <end position="28"/>
    </location>
</feature>
<dbReference type="CDD" id="cd00303">
    <property type="entry name" value="retropepsin_like"/>
    <property type="match status" value="1"/>
</dbReference>
<dbReference type="InterPro" id="IPR021109">
    <property type="entry name" value="Peptidase_aspartic_dom_sf"/>
</dbReference>
<comment type="subcellular location">
    <subcellularLocation>
        <location evidence="1">Nucleus</location>
    </subcellularLocation>
</comment>
<dbReference type="InterPro" id="IPR032549">
    <property type="entry name" value="DUF4939"/>
</dbReference>
<feature type="region of interest" description="Disordered" evidence="2">
    <location>
        <begin position="12"/>
        <end position="31"/>
    </location>
</feature>
<dbReference type="Proteomes" id="UP000472262">
    <property type="component" value="Unassembled WGS sequence"/>
</dbReference>
<dbReference type="SUPFAM" id="SSF54160">
    <property type="entry name" value="Chromo domain-like"/>
    <property type="match status" value="1"/>
</dbReference>
<protein>
    <recommendedName>
        <fullName evidence="3">Chromo domain-containing protein</fullName>
    </recommendedName>
</protein>
<dbReference type="Pfam" id="PF16297">
    <property type="entry name" value="DUF4939"/>
    <property type="match status" value="1"/>
</dbReference>
<evidence type="ECO:0000256" key="2">
    <source>
        <dbReference type="SAM" id="MobiDB-lite"/>
    </source>
</evidence>
<feature type="region of interest" description="Disordered" evidence="2">
    <location>
        <begin position="600"/>
        <end position="631"/>
    </location>
</feature>
<dbReference type="Gene3D" id="2.40.70.10">
    <property type="entry name" value="Acid Proteases"/>
    <property type="match status" value="1"/>
</dbReference>
<dbReference type="PANTHER" id="PTHR15503:SF22">
    <property type="entry name" value="TRANSPOSON TY3-I GAG POLYPROTEIN"/>
    <property type="match status" value="1"/>
</dbReference>
<dbReference type="Gene3D" id="2.40.50.40">
    <property type="match status" value="1"/>
</dbReference>
<feature type="compositionally biased region" description="Basic residues" evidence="2">
    <location>
        <begin position="609"/>
        <end position="620"/>
    </location>
</feature>
<dbReference type="SUPFAM" id="SSF50630">
    <property type="entry name" value="Acid proteases"/>
    <property type="match status" value="1"/>
</dbReference>
<reference evidence="4" key="1">
    <citation type="submission" date="2025-08" db="UniProtKB">
        <authorList>
            <consortium name="Ensembl"/>
        </authorList>
    </citation>
    <scope>IDENTIFICATION</scope>
</reference>
<accession>A0A672LK54</accession>
<proteinExistence type="predicted"/>
<dbReference type="InterPro" id="IPR016197">
    <property type="entry name" value="Chromo-like_dom_sf"/>
</dbReference>
<dbReference type="InterPro" id="IPR023780">
    <property type="entry name" value="Chromo_domain"/>
</dbReference>
<dbReference type="OMA" id="TEARNTC"/>
<dbReference type="Pfam" id="PF24626">
    <property type="entry name" value="SH3_Tf2-1"/>
    <property type="match status" value="1"/>
</dbReference>
<evidence type="ECO:0000256" key="1">
    <source>
        <dbReference type="ARBA" id="ARBA00004123"/>
    </source>
</evidence>
<reference evidence="4" key="2">
    <citation type="submission" date="2025-09" db="UniProtKB">
        <authorList>
            <consortium name="Ensembl"/>
        </authorList>
    </citation>
    <scope>IDENTIFICATION</scope>
</reference>
<organism evidence="4 5">
    <name type="scientific">Sinocyclocheilus grahami</name>
    <name type="common">Dianchi golden-line fish</name>
    <name type="synonym">Barbus grahami</name>
    <dbReference type="NCBI Taxonomy" id="75366"/>
    <lineage>
        <taxon>Eukaryota</taxon>
        <taxon>Metazoa</taxon>
        <taxon>Chordata</taxon>
        <taxon>Craniata</taxon>
        <taxon>Vertebrata</taxon>
        <taxon>Euteleostomi</taxon>
        <taxon>Actinopterygii</taxon>
        <taxon>Neopterygii</taxon>
        <taxon>Teleostei</taxon>
        <taxon>Ostariophysi</taxon>
        <taxon>Cypriniformes</taxon>
        <taxon>Cyprinidae</taxon>
        <taxon>Cyprininae</taxon>
        <taxon>Sinocyclocheilus</taxon>
    </lineage>
</organism>
<evidence type="ECO:0000313" key="5">
    <source>
        <dbReference type="Proteomes" id="UP000472262"/>
    </source>
</evidence>
<name>A0A672LK54_SINGR</name>
<evidence type="ECO:0000313" key="4">
    <source>
        <dbReference type="Ensembl" id="ENSSGRP00000026287.1"/>
    </source>
</evidence>
<dbReference type="GO" id="GO:0005634">
    <property type="term" value="C:nucleus"/>
    <property type="evidence" value="ECO:0007669"/>
    <property type="project" value="UniProtKB-SubCell"/>
</dbReference>
<dbReference type="PANTHER" id="PTHR15503">
    <property type="entry name" value="LDOC1 RELATED"/>
    <property type="match status" value="1"/>
</dbReference>
<dbReference type="Ensembl" id="ENSSGRT00000028322.1">
    <property type="protein sequence ID" value="ENSSGRP00000026287.1"/>
    <property type="gene ID" value="ENSSGRG00000015208.1"/>
</dbReference>
<dbReference type="InterPro" id="IPR000953">
    <property type="entry name" value="Chromo/chromo_shadow_dom"/>
</dbReference>
<dbReference type="PROSITE" id="PS50013">
    <property type="entry name" value="CHROMO_2"/>
    <property type="match status" value="1"/>
</dbReference>
<dbReference type="Pfam" id="PF00385">
    <property type="entry name" value="Chromo"/>
    <property type="match status" value="1"/>
</dbReference>
<dbReference type="AlphaFoldDB" id="A0A672LK54"/>
<feature type="domain" description="Chromo" evidence="3">
    <location>
        <begin position="553"/>
        <end position="611"/>
    </location>
</feature>